<evidence type="ECO:0000256" key="3">
    <source>
        <dbReference type="ARBA" id="ARBA00022691"/>
    </source>
</evidence>
<keyword evidence="1 4" id="KW-0489">Methyltransferase</keyword>
<dbReference type="Pfam" id="PF05063">
    <property type="entry name" value="MT-A70"/>
    <property type="match status" value="1"/>
</dbReference>
<evidence type="ECO:0000313" key="4">
    <source>
        <dbReference type="EMBL" id="DAG02207.1"/>
    </source>
</evidence>
<dbReference type="GO" id="GO:0032259">
    <property type="term" value="P:methylation"/>
    <property type="evidence" value="ECO:0007669"/>
    <property type="project" value="UniProtKB-KW"/>
</dbReference>
<dbReference type="PROSITE" id="PS00092">
    <property type="entry name" value="N6_MTASE"/>
    <property type="match status" value="1"/>
</dbReference>
<dbReference type="GO" id="GO:0008168">
    <property type="term" value="F:methyltransferase activity"/>
    <property type="evidence" value="ECO:0007669"/>
    <property type="project" value="UniProtKB-KW"/>
</dbReference>
<dbReference type="Gene3D" id="3.40.50.150">
    <property type="entry name" value="Vaccinia Virus protein VP39"/>
    <property type="match status" value="1"/>
</dbReference>
<dbReference type="PANTHER" id="PTHR12829">
    <property type="entry name" value="N6-ADENOSINE-METHYLTRANSFERASE"/>
    <property type="match status" value="1"/>
</dbReference>
<name>A0A8S5V6H4_9CAUD</name>
<keyword evidence="3" id="KW-0949">S-adenosyl-L-methionine</keyword>
<dbReference type="InterPro" id="IPR007757">
    <property type="entry name" value="MT-A70-like"/>
</dbReference>
<reference evidence="4" key="1">
    <citation type="journal article" date="2021" name="Proc. Natl. Acad. Sci. U.S.A.">
        <title>A Catalog of Tens of Thousands of Viruses from Human Metagenomes Reveals Hidden Associations with Chronic Diseases.</title>
        <authorList>
            <person name="Tisza M.J."/>
            <person name="Buck C.B."/>
        </authorList>
    </citation>
    <scope>NUCLEOTIDE SEQUENCE</scope>
    <source>
        <strain evidence="4">Ctmqu18</strain>
    </source>
</reference>
<dbReference type="GO" id="GO:0003676">
    <property type="term" value="F:nucleic acid binding"/>
    <property type="evidence" value="ECO:0007669"/>
    <property type="project" value="InterPro"/>
</dbReference>
<dbReference type="InterPro" id="IPR029063">
    <property type="entry name" value="SAM-dependent_MTases_sf"/>
</dbReference>
<protein>
    <submittedName>
        <fullName evidence="4">N6 adenosine methyltransferase subunit</fullName>
    </submittedName>
</protein>
<dbReference type="PANTHER" id="PTHR12829:SF7">
    <property type="entry name" value="N6-ADENOSINE-METHYLTRANSFERASE CATALYTIC SUBUNIT"/>
    <property type="match status" value="1"/>
</dbReference>
<proteinExistence type="predicted"/>
<evidence type="ECO:0000256" key="1">
    <source>
        <dbReference type="ARBA" id="ARBA00022603"/>
    </source>
</evidence>
<dbReference type="PROSITE" id="PS51143">
    <property type="entry name" value="MT_A70"/>
    <property type="match status" value="1"/>
</dbReference>
<dbReference type="InterPro" id="IPR002052">
    <property type="entry name" value="DNA_methylase_N6_adenine_CS"/>
</dbReference>
<dbReference type="EMBL" id="BK016207">
    <property type="protein sequence ID" value="DAG02207.1"/>
    <property type="molecule type" value="Genomic_DNA"/>
</dbReference>
<accession>A0A8S5V6H4</accession>
<dbReference type="SUPFAM" id="SSF53335">
    <property type="entry name" value="S-adenosyl-L-methionine-dependent methyltransferases"/>
    <property type="match status" value="1"/>
</dbReference>
<organism evidence="4">
    <name type="scientific">Siphoviridae sp. ctmqu18</name>
    <dbReference type="NCBI Taxonomy" id="2825655"/>
    <lineage>
        <taxon>Viruses</taxon>
        <taxon>Duplodnaviria</taxon>
        <taxon>Heunggongvirae</taxon>
        <taxon>Uroviricota</taxon>
        <taxon>Caudoviricetes</taxon>
    </lineage>
</organism>
<sequence>MIVDIFNTTNKYDIIYADPPWEYKQSGTAKYTRGMAKWHYPTMTTDDICKLSVRNLAKENTILLMWATFPNFQEAIRVIEEWGFIYKTAAFVWVKKNKRSDSLFWGMGAYTRANAEVCLIAVSKKTKATKVVKSHAVHQIVLSPIAEHSKKPNEVRKRISELFGEVSKIELFARKQVENWDCWGNEVG</sequence>
<keyword evidence="2" id="KW-0808">Transferase</keyword>
<evidence type="ECO:0000256" key="2">
    <source>
        <dbReference type="ARBA" id="ARBA00022679"/>
    </source>
</evidence>